<organism evidence="2">
    <name type="scientific">Desulfofervidus auxilii</name>
    <dbReference type="NCBI Taxonomy" id="1621989"/>
    <lineage>
        <taxon>Bacteria</taxon>
        <taxon>Pseudomonadati</taxon>
        <taxon>Thermodesulfobacteriota</taxon>
        <taxon>Candidatus Desulfofervidia</taxon>
        <taxon>Candidatus Desulfofervidales</taxon>
        <taxon>Candidatus Desulfofervidaceae</taxon>
        <taxon>Candidatus Desulfofervidus</taxon>
    </lineage>
</organism>
<name>A0A7C0Y8V6_DESA2</name>
<dbReference type="Pfam" id="PF01966">
    <property type="entry name" value="HD"/>
    <property type="match status" value="1"/>
</dbReference>
<proteinExistence type="predicted"/>
<evidence type="ECO:0000313" key="2">
    <source>
        <dbReference type="EMBL" id="HDD45390.1"/>
    </source>
</evidence>
<comment type="caution">
    <text evidence="2">The sequence shown here is derived from an EMBL/GenBank/DDBJ whole genome shotgun (WGS) entry which is preliminary data.</text>
</comment>
<accession>A0A7C0Y8V6</accession>
<dbReference type="AlphaFoldDB" id="A0A7C0Y8V6"/>
<dbReference type="InterPro" id="IPR003607">
    <property type="entry name" value="HD/PDEase_dom"/>
</dbReference>
<gene>
    <name evidence="2" type="ORF">ENG63_11120</name>
</gene>
<dbReference type="EMBL" id="DRBS01000412">
    <property type="protein sequence ID" value="HDD45390.1"/>
    <property type="molecule type" value="Genomic_DNA"/>
</dbReference>
<dbReference type="InterPro" id="IPR006674">
    <property type="entry name" value="HD_domain"/>
</dbReference>
<dbReference type="Gene3D" id="1.10.3210.10">
    <property type="entry name" value="Hypothetical protein af1432"/>
    <property type="match status" value="1"/>
</dbReference>
<sequence>MIQKLFKNCSKGIVNYKDILFFHNWFKNYVKQFGNNENIKLKKEHTYRVCKNIIQIGKDLKLDKEKLYLAQTIALFHDLGRFEQFYKYGTFRDAKSVNHALLSVKILQLNKILKGISKREKKLICKAIAYHNKRILPKNEDSECLFYSKLIRDADKLDIFYVFIKYYENAYYNPVIELELPERNDYSKKIVEDILNSRISDLSLMQTTNDMKLMLLSWLFDINFIPTYRYIKQRRYIEKLINFLPKTDDIKKIKIYLEKYLERKIQSSNLL</sequence>
<feature type="domain" description="HD" evidence="1">
    <location>
        <begin position="42"/>
        <end position="160"/>
    </location>
</feature>
<dbReference type="PROSITE" id="PS51831">
    <property type="entry name" value="HD"/>
    <property type="match status" value="1"/>
</dbReference>
<dbReference type="Proteomes" id="UP000886289">
    <property type="component" value="Unassembled WGS sequence"/>
</dbReference>
<dbReference type="SUPFAM" id="SSF109604">
    <property type="entry name" value="HD-domain/PDEase-like"/>
    <property type="match status" value="1"/>
</dbReference>
<protein>
    <submittedName>
        <fullName evidence="2">HD domain-containing protein</fullName>
    </submittedName>
</protein>
<reference evidence="2" key="1">
    <citation type="journal article" date="2020" name="mSystems">
        <title>Genome- and Community-Level Interaction Insights into Carbon Utilization and Element Cycling Functions of Hydrothermarchaeota in Hydrothermal Sediment.</title>
        <authorList>
            <person name="Zhou Z."/>
            <person name="Liu Y."/>
            <person name="Xu W."/>
            <person name="Pan J."/>
            <person name="Luo Z.H."/>
            <person name="Li M."/>
        </authorList>
    </citation>
    <scope>NUCLEOTIDE SEQUENCE [LARGE SCALE GENOMIC DNA]</scope>
    <source>
        <strain evidence="2">HyVt-233</strain>
    </source>
</reference>
<evidence type="ECO:0000259" key="1">
    <source>
        <dbReference type="PROSITE" id="PS51831"/>
    </source>
</evidence>
<dbReference type="CDD" id="cd00077">
    <property type="entry name" value="HDc"/>
    <property type="match status" value="1"/>
</dbReference>